<accession>A0ABW3GYF6</accession>
<protein>
    <submittedName>
        <fullName evidence="2">DUF3784 domain-containing protein</fullName>
    </submittedName>
</protein>
<evidence type="ECO:0000313" key="3">
    <source>
        <dbReference type="Proteomes" id="UP001596976"/>
    </source>
</evidence>
<dbReference type="Proteomes" id="UP001596976">
    <property type="component" value="Unassembled WGS sequence"/>
</dbReference>
<dbReference type="RefSeq" id="WP_381012158.1">
    <property type="nucleotide sequence ID" value="NZ_JBHTJF010000025.1"/>
</dbReference>
<reference evidence="3" key="1">
    <citation type="journal article" date="2019" name="Int. J. Syst. Evol. Microbiol.">
        <title>The Global Catalogue of Microorganisms (GCM) 10K type strain sequencing project: providing services to taxonomists for standard genome sequencing and annotation.</title>
        <authorList>
            <consortium name="The Broad Institute Genomics Platform"/>
            <consortium name="The Broad Institute Genome Sequencing Center for Infectious Disease"/>
            <person name="Wu L."/>
            <person name="Ma J."/>
        </authorList>
    </citation>
    <scope>NUCLEOTIDE SEQUENCE [LARGE SCALE GENOMIC DNA]</scope>
    <source>
        <strain evidence="3">CCUG 63563</strain>
    </source>
</reference>
<sequence>MAGFKEETFKGDKNKLAKAVGLFLMICGVLTLILPFGVAVAGSIAAQMISILIVLGIVILVWYINRLGKMVV</sequence>
<keyword evidence="3" id="KW-1185">Reference proteome</keyword>
<comment type="caution">
    <text evidence="2">The sequence shown here is derived from an EMBL/GenBank/DDBJ whole genome shotgun (WGS) entry which is preliminary data.</text>
</comment>
<proteinExistence type="predicted"/>
<keyword evidence="1" id="KW-0812">Transmembrane</keyword>
<dbReference type="EMBL" id="JBHTJF010000025">
    <property type="protein sequence ID" value="MFD0943757.1"/>
    <property type="molecule type" value="Genomic_DNA"/>
</dbReference>
<keyword evidence="1" id="KW-0472">Membrane</keyword>
<evidence type="ECO:0000313" key="2">
    <source>
        <dbReference type="EMBL" id="MFD0943757.1"/>
    </source>
</evidence>
<organism evidence="2 3">
    <name type="scientific">Savagea faecisuis</name>
    <dbReference type="NCBI Taxonomy" id="1274803"/>
    <lineage>
        <taxon>Bacteria</taxon>
        <taxon>Bacillati</taxon>
        <taxon>Bacillota</taxon>
        <taxon>Bacilli</taxon>
        <taxon>Bacillales</taxon>
        <taxon>Caryophanaceae</taxon>
        <taxon>Savagea</taxon>
    </lineage>
</organism>
<gene>
    <name evidence="2" type="ORF">ACFQ0V_08200</name>
</gene>
<evidence type="ECO:0000256" key="1">
    <source>
        <dbReference type="SAM" id="Phobius"/>
    </source>
</evidence>
<dbReference type="Pfam" id="PF12650">
    <property type="entry name" value="DUF3784"/>
    <property type="match status" value="1"/>
</dbReference>
<dbReference type="InterPro" id="IPR017259">
    <property type="entry name" value="UCP037672"/>
</dbReference>
<keyword evidence="1" id="KW-1133">Transmembrane helix</keyword>
<feature type="transmembrane region" description="Helical" evidence="1">
    <location>
        <begin position="20"/>
        <end position="38"/>
    </location>
</feature>
<feature type="transmembrane region" description="Helical" evidence="1">
    <location>
        <begin position="44"/>
        <end position="64"/>
    </location>
</feature>
<name>A0ABW3GYF6_9BACL</name>